<dbReference type="Proteomes" id="UP000186817">
    <property type="component" value="Unassembled WGS sequence"/>
</dbReference>
<dbReference type="PANTHER" id="PTHR45629">
    <property type="entry name" value="SNF2/RAD54 FAMILY MEMBER"/>
    <property type="match status" value="1"/>
</dbReference>
<protein>
    <submittedName>
        <fullName evidence="7">DNA excision repair protein ERCC-6</fullName>
    </submittedName>
</protein>
<sequence>MEQLPDADELFGTEAEDSDDDVLVEEDAGRHSEAALVLDALGVQVRDARDVESRVVDSCDAKLQLPSKMAELTKVDRQIEGLLKRTNEQEDPNIPALKKALENREVLHSEVLELEDRVASATVSEPNQKSHKPWQRLKSSGSSLDLEEQSKLEQAIAAAYAAVERVGRSSSGLGRAASGEVTQRAVESKRKSESQSQPGQLARASLPRKGQIKLPLAEQALQRKVVDKSFWDADPVKEEKRMEVEPASSSLPLSAIDVNRLKPRAAQVHSVWKENNPAEWRAMQLQGELVPPQQNLLRKRPGAKRHQETAPAEAKKARRDDVNESVYQRRQELWNPGKSAAACLVPKQQLDEDGEPVCKPDPDRKKPRVRVMQEEIQVCEGLRCPKWLWQALYPYQHRCVHWLWGLHRDKMGGILADEMGLGKTVQIIAYLAVLHHSGVLQNMRVQNTSLGAASPPRTGGVLIVCPATLISQWRNEIHLWYPPLRVCVMHQLNEEDRKESIQQASSHQGVLITSYETMRIAIDALLEATWVLVILDEGQKIRNPHASITIACKRFSTAHRILLSGSPIQNNLQELWSLFDFVCPGRLGTLPVFTEEFAQPIESGNLMGATEVKIAAAYQCALALRELTEPCILRRTKAECMDVLNLPTKQEQVLFCHLTAEQYHLYVQFLETEQARRAKTATTDRKALGAVFFALSVLRKLCNHPDLLLNGYDGKAEQKEEPGEELWSFEKSGKMKVLAEIMKLWHRDGHRALIFVQTVQMLEVLELWMSRVGYTHSRIDGKTPVKRRLKLIEEFNEKNDLFAMLLTTRVGGVGLNIVGADRVLIFDPDWNPMTDVQARERAWRIGQKKEVSVYRLVLTGTVEEKIYHRQVYKHFLAQKVLQDPRQRRFFKWNDISDLFEVPAPPPNVTKMDLLALQKKYRAAFSKLDKLGETGEFEVETTEIMKAVSDLPMKDQHNTSKNTKDESNAILQTLYDAQGIKASFNHDKVEQTLLDRKLVGQSAGLVAQRALDALKRSARERSAHHISEPTWTGQRGRAGAQVKQEREDKFKVSKVPGSSRTASADILHGLRQLAAIRGMAQGDSGREPPPSGTAPEVPKVAEESNCAGLPLELFDSDRSIAEDILKVFQDKRSVAGSGHSLTTGQVLEKLAVNIASHHNDLFKSLLKQMCVLTKSQTKNSPGYWTLRKEFWPRR</sequence>
<comment type="subcellular location">
    <subcellularLocation>
        <location evidence="1">Nucleus</location>
    </subcellularLocation>
</comment>
<evidence type="ECO:0000259" key="5">
    <source>
        <dbReference type="PROSITE" id="PS51192"/>
    </source>
</evidence>
<dbReference type="OMA" id="WLWQALY"/>
<organism evidence="7 8">
    <name type="scientific">Symbiodinium microadriaticum</name>
    <name type="common">Dinoflagellate</name>
    <name type="synonym">Zooxanthella microadriatica</name>
    <dbReference type="NCBI Taxonomy" id="2951"/>
    <lineage>
        <taxon>Eukaryota</taxon>
        <taxon>Sar</taxon>
        <taxon>Alveolata</taxon>
        <taxon>Dinophyceae</taxon>
        <taxon>Suessiales</taxon>
        <taxon>Symbiodiniaceae</taxon>
        <taxon>Symbiodinium</taxon>
    </lineage>
</organism>
<dbReference type="Pfam" id="PF00176">
    <property type="entry name" value="SNF2-rel_dom"/>
    <property type="match status" value="1"/>
</dbReference>
<comment type="caution">
    <text evidence="7">The sequence shown here is derived from an EMBL/GenBank/DDBJ whole genome shotgun (WGS) entry which is preliminary data.</text>
</comment>
<feature type="region of interest" description="Disordered" evidence="4">
    <location>
        <begin position="298"/>
        <end position="322"/>
    </location>
</feature>
<evidence type="ECO:0000256" key="4">
    <source>
        <dbReference type="SAM" id="MobiDB-lite"/>
    </source>
</evidence>
<dbReference type="PROSITE" id="PS51192">
    <property type="entry name" value="HELICASE_ATP_BIND_1"/>
    <property type="match status" value="1"/>
</dbReference>
<reference evidence="7 8" key="1">
    <citation type="submission" date="2016-02" db="EMBL/GenBank/DDBJ databases">
        <title>Genome analysis of coral dinoflagellate symbionts highlights evolutionary adaptations to a symbiotic lifestyle.</title>
        <authorList>
            <person name="Aranda M."/>
            <person name="Li Y."/>
            <person name="Liew Y.J."/>
            <person name="Baumgarten S."/>
            <person name="Simakov O."/>
            <person name="Wilson M."/>
            <person name="Piel J."/>
            <person name="Ashoor H."/>
            <person name="Bougouffa S."/>
            <person name="Bajic V.B."/>
            <person name="Ryu T."/>
            <person name="Ravasi T."/>
            <person name="Bayer T."/>
            <person name="Micklem G."/>
            <person name="Kim H."/>
            <person name="Bhak J."/>
            <person name="Lajeunesse T.C."/>
            <person name="Voolstra C.R."/>
        </authorList>
    </citation>
    <scope>NUCLEOTIDE SEQUENCE [LARGE SCALE GENOMIC DNA]</scope>
    <source>
        <strain evidence="7 8">CCMP2467</strain>
    </source>
</reference>
<feature type="region of interest" description="Disordered" evidence="4">
    <location>
        <begin position="121"/>
        <end position="142"/>
    </location>
</feature>
<evidence type="ECO:0000313" key="7">
    <source>
        <dbReference type="EMBL" id="OLP83878.1"/>
    </source>
</evidence>
<dbReference type="InterPro" id="IPR014001">
    <property type="entry name" value="Helicase_ATP-bd"/>
</dbReference>
<feature type="compositionally biased region" description="Basic and acidic residues" evidence="4">
    <location>
        <begin position="305"/>
        <end position="322"/>
    </location>
</feature>
<dbReference type="Pfam" id="PF00271">
    <property type="entry name" value="Helicase_C"/>
    <property type="match status" value="1"/>
</dbReference>
<evidence type="ECO:0000256" key="1">
    <source>
        <dbReference type="ARBA" id="ARBA00004123"/>
    </source>
</evidence>
<dbReference type="SUPFAM" id="SSF52540">
    <property type="entry name" value="P-loop containing nucleoside triphosphate hydrolases"/>
    <property type="match status" value="2"/>
</dbReference>
<dbReference type="GO" id="GO:0005524">
    <property type="term" value="F:ATP binding"/>
    <property type="evidence" value="ECO:0007669"/>
    <property type="project" value="InterPro"/>
</dbReference>
<dbReference type="GO" id="GO:0016787">
    <property type="term" value="F:hydrolase activity"/>
    <property type="evidence" value="ECO:0007669"/>
    <property type="project" value="UniProtKB-KW"/>
</dbReference>
<dbReference type="Gene3D" id="3.40.50.300">
    <property type="entry name" value="P-loop containing nucleotide triphosphate hydrolases"/>
    <property type="match status" value="1"/>
</dbReference>
<dbReference type="SMART" id="SM00490">
    <property type="entry name" value="HELICc"/>
    <property type="match status" value="1"/>
</dbReference>
<evidence type="ECO:0000313" key="8">
    <source>
        <dbReference type="Proteomes" id="UP000186817"/>
    </source>
</evidence>
<dbReference type="PANTHER" id="PTHR45629:SF7">
    <property type="entry name" value="DNA EXCISION REPAIR PROTEIN ERCC-6-RELATED"/>
    <property type="match status" value="1"/>
</dbReference>
<evidence type="ECO:0000256" key="2">
    <source>
        <dbReference type="ARBA" id="ARBA00022801"/>
    </source>
</evidence>
<feature type="domain" description="Helicase C-terminal" evidence="6">
    <location>
        <begin position="736"/>
        <end position="896"/>
    </location>
</feature>
<dbReference type="GO" id="GO:0006283">
    <property type="term" value="P:transcription-coupled nucleotide-excision repair"/>
    <property type="evidence" value="ECO:0007669"/>
    <property type="project" value="TreeGrafter"/>
</dbReference>
<dbReference type="InterPro" id="IPR027417">
    <property type="entry name" value="P-loop_NTPase"/>
</dbReference>
<keyword evidence="3" id="KW-0539">Nucleus</keyword>
<evidence type="ECO:0000259" key="6">
    <source>
        <dbReference type="PROSITE" id="PS51194"/>
    </source>
</evidence>
<dbReference type="AlphaFoldDB" id="A0A1Q9CLT0"/>
<feature type="region of interest" description="Disordered" evidence="4">
    <location>
        <begin position="168"/>
        <end position="208"/>
    </location>
</feature>
<proteinExistence type="predicted"/>
<evidence type="ECO:0000256" key="3">
    <source>
        <dbReference type="ARBA" id="ARBA00023242"/>
    </source>
</evidence>
<accession>A0A1Q9CLT0</accession>
<dbReference type="GO" id="GO:0005634">
    <property type="term" value="C:nucleus"/>
    <property type="evidence" value="ECO:0007669"/>
    <property type="project" value="UniProtKB-SubCell"/>
</dbReference>
<feature type="compositionally biased region" description="Low complexity" evidence="4">
    <location>
        <begin position="168"/>
        <end position="179"/>
    </location>
</feature>
<dbReference type="InterPro" id="IPR038718">
    <property type="entry name" value="SNF2-like_sf"/>
</dbReference>
<feature type="domain" description="Helicase ATP-binding" evidence="5">
    <location>
        <begin position="404"/>
        <end position="585"/>
    </location>
</feature>
<feature type="region of interest" description="Disordered" evidence="4">
    <location>
        <begin position="1"/>
        <end position="21"/>
    </location>
</feature>
<keyword evidence="2" id="KW-0378">Hydrolase</keyword>
<dbReference type="EMBL" id="LSRX01001085">
    <property type="protein sequence ID" value="OLP83878.1"/>
    <property type="molecule type" value="Genomic_DNA"/>
</dbReference>
<keyword evidence="8" id="KW-1185">Reference proteome</keyword>
<dbReference type="InterPro" id="IPR049730">
    <property type="entry name" value="SNF2/RAD54-like_C"/>
</dbReference>
<dbReference type="PROSITE" id="PS51194">
    <property type="entry name" value="HELICASE_CTER"/>
    <property type="match status" value="1"/>
</dbReference>
<dbReference type="InterPro" id="IPR050496">
    <property type="entry name" value="SNF2_RAD54_helicase_repair"/>
</dbReference>
<dbReference type="OrthoDB" id="413460at2759"/>
<dbReference type="FunFam" id="3.40.50.10810:FF:000019">
    <property type="entry name" value="DNA excision repair protein ERCC-6-like 2 isoform X1"/>
    <property type="match status" value="1"/>
</dbReference>
<dbReference type="InterPro" id="IPR000330">
    <property type="entry name" value="SNF2_N"/>
</dbReference>
<gene>
    <name evidence="7" type="primary">ERCC6</name>
    <name evidence="7" type="ORF">AK812_SmicGene35307</name>
</gene>
<dbReference type="GO" id="GO:0008094">
    <property type="term" value="F:ATP-dependent activity, acting on DNA"/>
    <property type="evidence" value="ECO:0007669"/>
    <property type="project" value="TreeGrafter"/>
</dbReference>
<dbReference type="Gene3D" id="3.40.50.10810">
    <property type="entry name" value="Tandem AAA-ATPase domain"/>
    <property type="match status" value="1"/>
</dbReference>
<name>A0A1Q9CLT0_SYMMI</name>
<dbReference type="InterPro" id="IPR001650">
    <property type="entry name" value="Helicase_C-like"/>
</dbReference>
<dbReference type="SMART" id="SM00487">
    <property type="entry name" value="DEXDc"/>
    <property type="match status" value="1"/>
</dbReference>
<dbReference type="CDD" id="cd18793">
    <property type="entry name" value="SF2_C_SNF"/>
    <property type="match status" value="1"/>
</dbReference>